<dbReference type="EMBL" id="MZMT01000044">
    <property type="protein sequence ID" value="PIO43232.1"/>
    <property type="molecule type" value="Genomic_DNA"/>
</dbReference>
<evidence type="ECO:0000256" key="1">
    <source>
        <dbReference type="ARBA" id="ARBA00001974"/>
    </source>
</evidence>
<keyword evidence="3" id="KW-0285">Flavoprotein</keyword>
<dbReference type="PANTHER" id="PTHR43098">
    <property type="entry name" value="L-ORNITHINE N(5)-MONOOXYGENASE-RELATED"/>
    <property type="match status" value="1"/>
</dbReference>
<dbReference type="OrthoDB" id="312624at2"/>
<name>A0A2N9VUR4_9HYPH</name>
<dbReference type="SUPFAM" id="SSF51905">
    <property type="entry name" value="FAD/NAD(P)-binding domain"/>
    <property type="match status" value="2"/>
</dbReference>
<proteinExistence type="inferred from homology"/>
<keyword evidence="5" id="KW-0521">NADP</keyword>
<dbReference type="GO" id="GO:0050661">
    <property type="term" value="F:NADP binding"/>
    <property type="evidence" value="ECO:0007669"/>
    <property type="project" value="InterPro"/>
</dbReference>
<dbReference type="Pfam" id="PF13738">
    <property type="entry name" value="Pyr_redox_3"/>
    <property type="match status" value="1"/>
</dbReference>
<dbReference type="PRINTS" id="PR00370">
    <property type="entry name" value="FMOXYGENASE"/>
</dbReference>
<dbReference type="Proteomes" id="UP000232163">
    <property type="component" value="Unassembled WGS sequence"/>
</dbReference>
<evidence type="ECO:0000256" key="6">
    <source>
        <dbReference type="ARBA" id="ARBA00023002"/>
    </source>
</evidence>
<comment type="similarity">
    <text evidence="2">Belongs to the FAD-binding monooxygenase family.</text>
</comment>
<evidence type="ECO:0000313" key="9">
    <source>
        <dbReference type="Proteomes" id="UP000232163"/>
    </source>
</evidence>
<dbReference type="AlphaFoldDB" id="A0A2N9VUR4"/>
<dbReference type="PANTHER" id="PTHR43098:SF3">
    <property type="entry name" value="L-ORNITHINE N(5)-MONOOXYGENASE-RELATED"/>
    <property type="match status" value="1"/>
</dbReference>
<dbReference type="RefSeq" id="WP_100003202.1">
    <property type="nucleotide sequence ID" value="NZ_CP017943.1"/>
</dbReference>
<protein>
    <submittedName>
        <fullName evidence="8">Cyclohexanone monooxygenase</fullName>
    </submittedName>
</protein>
<evidence type="ECO:0000256" key="3">
    <source>
        <dbReference type="ARBA" id="ARBA00022630"/>
    </source>
</evidence>
<dbReference type="Gene3D" id="3.50.50.60">
    <property type="entry name" value="FAD/NAD(P)-binding domain"/>
    <property type="match status" value="2"/>
</dbReference>
<keyword evidence="6" id="KW-0560">Oxidoreductase</keyword>
<evidence type="ECO:0000256" key="2">
    <source>
        <dbReference type="ARBA" id="ARBA00010139"/>
    </source>
</evidence>
<accession>A0A2N9VUR4</accession>
<reference evidence="9" key="1">
    <citation type="journal article" date="2017" name="Int J Environ Stud">
        <title>Does the Miocene-Pliocene relict legume Oxytropis triphylla form nitrogen-fixing nodules with a combination of bacterial strains?</title>
        <authorList>
            <person name="Safronova V."/>
            <person name="Belimov A."/>
            <person name="Sazanova A."/>
            <person name="Kuznetsova I."/>
            <person name="Popova J."/>
            <person name="Andronov E."/>
            <person name="Verkhozina A."/>
            <person name="Tikhonovich I."/>
        </authorList>
    </citation>
    <scope>NUCLEOTIDE SEQUENCE [LARGE SCALE GENOMIC DNA]</scope>
    <source>
        <strain evidence="9">Tri-38</strain>
    </source>
</reference>
<organism evidence="8 9">
    <name type="scientific">Phyllobacterium zundukense</name>
    <dbReference type="NCBI Taxonomy" id="1867719"/>
    <lineage>
        <taxon>Bacteria</taxon>
        <taxon>Pseudomonadati</taxon>
        <taxon>Pseudomonadota</taxon>
        <taxon>Alphaproteobacteria</taxon>
        <taxon>Hyphomicrobiales</taxon>
        <taxon>Phyllobacteriaceae</taxon>
        <taxon>Phyllobacterium</taxon>
    </lineage>
</organism>
<dbReference type="GO" id="GO:0050660">
    <property type="term" value="F:flavin adenine dinucleotide binding"/>
    <property type="evidence" value="ECO:0007669"/>
    <property type="project" value="InterPro"/>
</dbReference>
<evidence type="ECO:0000256" key="7">
    <source>
        <dbReference type="ARBA" id="ARBA00023033"/>
    </source>
</evidence>
<evidence type="ECO:0000313" key="8">
    <source>
        <dbReference type="EMBL" id="PIO43232.1"/>
    </source>
</evidence>
<evidence type="ECO:0000256" key="4">
    <source>
        <dbReference type="ARBA" id="ARBA00022827"/>
    </source>
</evidence>
<dbReference type="InterPro" id="IPR000960">
    <property type="entry name" value="Flavin_mOase"/>
</dbReference>
<keyword evidence="4" id="KW-0274">FAD</keyword>
<sequence length="544" mass="60212">MTDAGIHADRERTVPESIDVIIVGAGFAGMYMLHRVRSLGLSVLVLEAGGGVGGTWYWNRYPGARCDVESMQYSYSFSDDLQQEWKWRERFAPQSEILAYANHVAQKFDLVRDIRFETRVVAAEFHEADSRWQIVTDKGGRFSSKFLVMATGCLSVPLAPKINGLENYRGNVYHTGNWPQKGVDFTGQTVGLVGTGSSGIQATPEIAKQAKHLFVFQRSPNFSIPARNCPISPEYEAEWKRDYSDRRKAARLAVSGILAQRGQSSALEVDEETRSKEYERRWNAGGTNFMAAYPDLLLNPDANETAAAFVRTKIKEIVKDAAVAARLTPTDHPIGSKRICADTQYYDTFNRENVTLVDLRTDPIECAIEEGLRTAGGHSFAVDSLVLATGFDAMTGAIDKVQIFGRNGRRLRDKWQDGPKTYLGLMTAGFPNLFIVTGPGSPSVLTNMIVAIEDHVDWISKCISHMVSVKANSIEPKELAENEWVATVAAEAAKTLMVKAKSWYLGDNKPGKPHVFLAYVGGLPKYQELCDQVAAEGYRGFEIA</sequence>
<dbReference type="GO" id="GO:0004497">
    <property type="term" value="F:monooxygenase activity"/>
    <property type="evidence" value="ECO:0007669"/>
    <property type="project" value="UniProtKB-KW"/>
</dbReference>
<dbReference type="KEGG" id="pht:BLM14_26750"/>
<dbReference type="InterPro" id="IPR036188">
    <property type="entry name" value="FAD/NAD-bd_sf"/>
</dbReference>
<evidence type="ECO:0000256" key="5">
    <source>
        <dbReference type="ARBA" id="ARBA00022857"/>
    </source>
</evidence>
<keyword evidence="7 8" id="KW-0503">Monooxygenase</keyword>
<gene>
    <name evidence="8" type="ORF">B5P45_19335</name>
</gene>
<keyword evidence="9" id="KW-1185">Reference proteome</keyword>
<comment type="cofactor">
    <cofactor evidence="1">
        <name>FAD</name>
        <dbReference type="ChEBI" id="CHEBI:57692"/>
    </cofactor>
</comment>
<dbReference type="InterPro" id="IPR050775">
    <property type="entry name" value="FAD-binding_Monooxygenases"/>
</dbReference>
<comment type="caution">
    <text evidence="8">The sequence shown here is derived from an EMBL/GenBank/DDBJ whole genome shotgun (WGS) entry which is preliminary data.</text>
</comment>